<comment type="caution">
    <text evidence="1">The sequence shown here is derived from an EMBL/GenBank/DDBJ whole genome shotgun (WGS) entry which is preliminary data.</text>
</comment>
<name>A0A7M3DX15_RHILE</name>
<reference evidence="1 2" key="1">
    <citation type="submission" date="2019-02" db="EMBL/GenBank/DDBJ databases">
        <title>The genomic architecture of introgression among sibling species of bacteria.</title>
        <authorList>
            <person name="Cavassim M.I.A."/>
            <person name="Moeskjaer S."/>
            <person name="Moslemi C."/>
            <person name="Fields B."/>
            <person name="Bachmann A."/>
            <person name="Vilhjalmsson B."/>
            <person name="Schierup M.H."/>
            <person name="Young J.P.W."/>
            <person name="Andersen S.U."/>
        </authorList>
    </citation>
    <scope>NUCLEOTIDE SEQUENCE [LARGE SCALE GENOMIC DNA]</scope>
    <source>
        <strain evidence="1 2">SM135B</strain>
    </source>
</reference>
<accession>A0A7M3DX15</accession>
<proteinExistence type="predicted"/>
<gene>
    <name evidence="1" type="ORF">ELH90_17110</name>
</gene>
<dbReference type="RefSeq" id="WP_130717011.1">
    <property type="nucleotide sequence ID" value="NZ_SIOP01000001.1"/>
</dbReference>
<dbReference type="AlphaFoldDB" id="A0A7M3DX15"/>
<dbReference type="Proteomes" id="UP000292974">
    <property type="component" value="Unassembled WGS sequence"/>
</dbReference>
<organism evidence="1 2">
    <name type="scientific">Rhizobium leguminosarum</name>
    <dbReference type="NCBI Taxonomy" id="384"/>
    <lineage>
        <taxon>Bacteria</taxon>
        <taxon>Pseudomonadati</taxon>
        <taxon>Pseudomonadota</taxon>
        <taxon>Alphaproteobacteria</taxon>
        <taxon>Hyphomicrobiales</taxon>
        <taxon>Rhizobiaceae</taxon>
        <taxon>Rhizobium/Agrobacterium group</taxon>
        <taxon>Rhizobium</taxon>
    </lineage>
</organism>
<dbReference type="EMBL" id="SIOP01000001">
    <property type="protein sequence ID" value="TAY53215.1"/>
    <property type="molecule type" value="Genomic_DNA"/>
</dbReference>
<evidence type="ECO:0000313" key="2">
    <source>
        <dbReference type="Proteomes" id="UP000292974"/>
    </source>
</evidence>
<protein>
    <submittedName>
        <fullName evidence="1">Uncharacterized protein</fullName>
    </submittedName>
</protein>
<sequence>MAKKPTGNQGRYRVIVEDDGNASGEFLRDLLGTSKDAIELRVVELFAEAWKTKTGVAFRWHQNPENDVDFTLDLPGGRVKLELTELVLHDGEGNPFKSGNKLRTFGQYAEALVESVTSKSNHYQVVSIPTHLLIYPTHEPFDAPDQAIALAKMKLKALNPAPVFENIFYLQMLPTGPIVRCLYPTPDGFLSDFNPDEWERGIVIFDPALAEFKSG</sequence>
<evidence type="ECO:0000313" key="1">
    <source>
        <dbReference type="EMBL" id="TAY53215.1"/>
    </source>
</evidence>